<dbReference type="SUPFAM" id="SSF53335">
    <property type="entry name" value="S-adenosyl-L-methionine-dependent methyltransferases"/>
    <property type="match status" value="1"/>
</dbReference>
<dbReference type="Gene3D" id="3.40.50.150">
    <property type="entry name" value="Vaccinia Virus protein VP39"/>
    <property type="match status" value="1"/>
</dbReference>
<gene>
    <name evidence="1" type="ORF">JANAI62_24680</name>
</gene>
<sequence>MGGLRRTLRRLRDVARAMGARLSVRLGRAPRFSGAYSNRTAALAAIPPSGGRGYNDPAAAEVSFPEMCQREVWDYPLLHWLDRLLPNGSRVLDAGGHMGTKYIAFSDLIDLNRAQWTVYDTPAIIGAAQKSQIAGTLPSDLRFVDDLTALPETDILLASGLLQYLDISLTELVDALPERPAAILLNKVALRHGPALFTLERLGPVQTPYQIRSWDDWRAELSALGYEVVDRWQIYDLGHRIPTHPQHGESESWGFVLRPRMGA</sequence>
<evidence type="ECO:0000313" key="2">
    <source>
        <dbReference type="Proteomes" id="UP000786693"/>
    </source>
</evidence>
<protein>
    <recommendedName>
        <fullName evidence="3">Methyltransferase, LIC12133 family</fullName>
    </recommendedName>
</protein>
<keyword evidence="2" id="KW-1185">Reference proteome</keyword>
<evidence type="ECO:0008006" key="3">
    <source>
        <dbReference type="Google" id="ProtNLM"/>
    </source>
</evidence>
<dbReference type="InterPro" id="IPR027612">
    <property type="entry name" value="Put_MTase_LIC12133"/>
</dbReference>
<reference evidence="1 2" key="1">
    <citation type="submission" date="2021-05" db="EMBL/GenBank/DDBJ databases">
        <title>Bacteria Genome sequencing.</title>
        <authorList>
            <person name="Takabe Y."/>
            <person name="Nakajima Y."/>
            <person name="Suzuki S."/>
            <person name="Shiozaki T."/>
        </authorList>
    </citation>
    <scope>NUCLEOTIDE SEQUENCE [LARGE SCALE GENOMIC DNA]</scope>
    <source>
        <strain evidence="1 2">AI_62</strain>
    </source>
</reference>
<dbReference type="EMBL" id="BPFH01000004">
    <property type="protein sequence ID" value="GIT95845.1"/>
    <property type="molecule type" value="Genomic_DNA"/>
</dbReference>
<accession>A0ABQ4NN64</accession>
<evidence type="ECO:0000313" key="1">
    <source>
        <dbReference type="EMBL" id="GIT95845.1"/>
    </source>
</evidence>
<dbReference type="Proteomes" id="UP000786693">
    <property type="component" value="Unassembled WGS sequence"/>
</dbReference>
<organism evidence="1 2">
    <name type="scientific">Jannaschia pagri</name>
    <dbReference type="NCBI Taxonomy" id="2829797"/>
    <lineage>
        <taxon>Bacteria</taxon>
        <taxon>Pseudomonadati</taxon>
        <taxon>Pseudomonadota</taxon>
        <taxon>Alphaproteobacteria</taxon>
        <taxon>Rhodobacterales</taxon>
        <taxon>Roseobacteraceae</taxon>
        <taxon>Jannaschia</taxon>
    </lineage>
</organism>
<name>A0ABQ4NN64_9RHOB</name>
<dbReference type="RefSeq" id="WP_220749333.1">
    <property type="nucleotide sequence ID" value="NZ_BPFH01000004.1"/>
</dbReference>
<proteinExistence type="predicted"/>
<dbReference type="InterPro" id="IPR029063">
    <property type="entry name" value="SAM-dependent_MTases_sf"/>
</dbReference>
<dbReference type="NCBIfam" id="TIGR04325">
    <property type="entry name" value="MTase_LIC12133"/>
    <property type="match status" value="1"/>
</dbReference>
<comment type="caution">
    <text evidence="1">The sequence shown here is derived from an EMBL/GenBank/DDBJ whole genome shotgun (WGS) entry which is preliminary data.</text>
</comment>